<dbReference type="Proteomes" id="UP000295217">
    <property type="component" value="Unassembled WGS sequence"/>
</dbReference>
<dbReference type="InterPro" id="IPR041489">
    <property type="entry name" value="PDZ_6"/>
</dbReference>
<accession>A0A4R5AEH2</accession>
<proteinExistence type="predicted"/>
<dbReference type="SUPFAM" id="SSF50156">
    <property type="entry name" value="PDZ domain-like"/>
    <property type="match status" value="1"/>
</dbReference>
<gene>
    <name evidence="3" type="ORF">E1262_12190</name>
</gene>
<name>A0A4R5AEH2_9ACTN</name>
<dbReference type="PROSITE" id="PS50106">
    <property type="entry name" value="PDZ"/>
    <property type="match status" value="1"/>
</dbReference>
<evidence type="ECO:0000313" key="3">
    <source>
        <dbReference type="EMBL" id="TDD69706.1"/>
    </source>
</evidence>
<dbReference type="InterPro" id="IPR036034">
    <property type="entry name" value="PDZ_sf"/>
</dbReference>
<dbReference type="AlphaFoldDB" id="A0A4R5AEH2"/>
<dbReference type="RefSeq" id="WP_132103409.1">
    <property type="nucleotide sequence ID" value="NZ_SMLB01000013.1"/>
</dbReference>
<dbReference type="SMART" id="SM00228">
    <property type="entry name" value="PDZ"/>
    <property type="match status" value="1"/>
</dbReference>
<sequence length="149" mass="15637">MPTTDSLPPVDLGVVRAMRAICPIDGRTTPRSTKGRGRTTAGERTLDDGTATHAFVGIVPGRITPQIAAALGLDIDQGVLVTDVVDDGPAARAGLERGDIITAIAGEPVPTIEDFLGHARHEPGFYEAHRVVATGPGSRHERDNDDGWA</sequence>
<dbReference type="Gene3D" id="2.30.42.10">
    <property type="match status" value="1"/>
</dbReference>
<dbReference type="InterPro" id="IPR001478">
    <property type="entry name" value="PDZ"/>
</dbReference>
<comment type="caution">
    <text evidence="3">The sequence shown here is derived from an EMBL/GenBank/DDBJ whole genome shotgun (WGS) entry which is preliminary data.</text>
</comment>
<organism evidence="3 4">
    <name type="scientific">Jiangella aurantiaca</name>
    <dbReference type="NCBI Taxonomy" id="2530373"/>
    <lineage>
        <taxon>Bacteria</taxon>
        <taxon>Bacillati</taxon>
        <taxon>Actinomycetota</taxon>
        <taxon>Actinomycetes</taxon>
        <taxon>Jiangellales</taxon>
        <taxon>Jiangellaceae</taxon>
        <taxon>Jiangella</taxon>
    </lineage>
</organism>
<feature type="region of interest" description="Disordered" evidence="1">
    <location>
        <begin position="24"/>
        <end position="45"/>
    </location>
</feature>
<evidence type="ECO:0000313" key="4">
    <source>
        <dbReference type="Proteomes" id="UP000295217"/>
    </source>
</evidence>
<dbReference type="OrthoDB" id="2356897at2"/>
<evidence type="ECO:0000259" key="2">
    <source>
        <dbReference type="PROSITE" id="PS50106"/>
    </source>
</evidence>
<dbReference type="EMBL" id="SMLB01000013">
    <property type="protein sequence ID" value="TDD69706.1"/>
    <property type="molecule type" value="Genomic_DNA"/>
</dbReference>
<dbReference type="Pfam" id="PF17820">
    <property type="entry name" value="PDZ_6"/>
    <property type="match status" value="1"/>
</dbReference>
<protein>
    <submittedName>
        <fullName evidence="3">PDZ domain-containing protein</fullName>
    </submittedName>
</protein>
<evidence type="ECO:0000256" key="1">
    <source>
        <dbReference type="SAM" id="MobiDB-lite"/>
    </source>
</evidence>
<feature type="domain" description="PDZ" evidence="2">
    <location>
        <begin position="71"/>
        <end position="109"/>
    </location>
</feature>
<reference evidence="3 4" key="1">
    <citation type="submission" date="2019-02" db="EMBL/GenBank/DDBJ databases">
        <title>Draft genome sequences of novel Actinobacteria.</title>
        <authorList>
            <person name="Sahin N."/>
            <person name="Ay H."/>
            <person name="Saygin H."/>
        </authorList>
    </citation>
    <scope>NUCLEOTIDE SEQUENCE [LARGE SCALE GENOMIC DNA]</scope>
    <source>
        <strain evidence="3 4">8K307</strain>
    </source>
</reference>
<keyword evidence="4" id="KW-1185">Reference proteome</keyword>